<dbReference type="PANTHER" id="PTHR31048">
    <property type="entry name" value="OS03G0233200 PROTEIN"/>
    <property type="match status" value="1"/>
</dbReference>
<dbReference type="Proteomes" id="UP000015241">
    <property type="component" value="Unassembled WGS sequence"/>
</dbReference>
<keyword evidence="1" id="KW-1015">Disulfide bond</keyword>
<evidence type="ECO:0000256" key="1">
    <source>
        <dbReference type="PIRSR" id="PIRSR002703-1"/>
    </source>
</evidence>
<gene>
    <name evidence="3" type="ORF">FOMPIDRAFT_110394</name>
</gene>
<dbReference type="PRINTS" id="PR00347">
    <property type="entry name" value="THAUMATIN"/>
</dbReference>
<dbReference type="EMBL" id="KE504156">
    <property type="protein sequence ID" value="EPS99459.1"/>
    <property type="molecule type" value="Genomic_DNA"/>
</dbReference>
<dbReference type="InterPro" id="IPR001938">
    <property type="entry name" value="Thaumatin"/>
</dbReference>
<sequence>MISRVAVIISVFTALCSAASVQLINNCNEQIDPGFYPKVVYNDTETGGFVMQHGERDSVQLPAGWHGRIWARTGCDDEGMCQTGTCPGGIDCDGPSPAGPTLAQFNIDTDVGTTYFGPSSVDGFNVPIRIVPGMGCNVGPVECTGNPEDAGYACNETRECPSSVSYAVIFCY</sequence>
<protein>
    <submittedName>
        <fullName evidence="3">Osmotin thaumatin-like protein</fullName>
    </submittedName>
</protein>
<feature type="disulfide bond" evidence="1">
    <location>
        <begin position="75"/>
        <end position="81"/>
    </location>
</feature>
<keyword evidence="2" id="KW-0732">Signal</keyword>
<feature type="signal peptide" evidence="2">
    <location>
        <begin position="1"/>
        <end position="18"/>
    </location>
</feature>
<dbReference type="AlphaFoldDB" id="S8FMC7"/>
<name>S8FMC7_FOMSC</name>
<dbReference type="eggNOG" id="ENOG502RCJ1">
    <property type="taxonomic scope" value="Eukaryota"/>
</dbReference>
<dbReference type="STRING" id="743788.S8FMC7"/>
<feature type="disulfide bond" evidence="1">
    <location>
        <begin position="86"/>
        <end position="92"/>
    </location>
</feature>
<dbReference type="Pfam" id="PF00314">
    <property type="entry name" value="Thaumatin"/>
    <property type="match status" value="1"/>
</dbReference>
<evidence type="ECO:0000256" key="2">
    <source>
        <dbReference type="SAM" id="SignalP"/>
    </source>
</evidence>
<dbReference type="SMART" id="SM00205">
    <property type="entry name" value="THN"/>
    <property type="match status" value="1"/>
</dbReference>
<dbReference type="InterPro" id="IPR037176">
    <property type="entry name" value="Osmotin/thaumatin-like_sf"/>
</dbReference>
<dbReference type="HOGENOM" id="CLU_1570687_0_0_1"/>
<keyword evidence="4" id="KW-1185">Reference proteome</keyword>
<organism evidence="3 4">
    <name type="scientific">Fomitopsis schrenkii</name>
    <name type="common">Brown rot fungus</name>
    <dbReference type="NCBI Taxonomy" id="2126942"/>
    <lineage>
        <taxon>Eukaryota</taxon>
        <taxon>Fungi</taxon>
        <taxon>Dikarya</taxon>
        <taxon>Basidiomycota</taxon>
        <taxon>Agaricomycotina</taxon>
        <taxon>Agaricomycetes</taxon>
        <taxon>Polyporales</taxon>
        <taxon>Fomitopsis</taxon>
    </lineage>
</organism>
<evidence type="ECO:0000313" key="3">
    <source>
        <dbReference type="EMBL" id="EPS99459.1"/>
    </source>
</evidence>
<evidence type="ECO:0000313" key="4">
    <source>
        <dbReference type="Proteomes" id="UP000015241"/>
    </source>
</evidence>
<dbReference type="PROSITE" id="PS51367">
    <property type="entry name" value="THAUMATIN_2"/>
    <property type="match status" value="1"/>
</dbReference>
<dbReference type="InParanoid" id="S8FMC7"/>
<dbReference type="PIRSF" id="PIRSF002703">
    <property type="entry name" value="Thaumatin"/>
    <property type="match status" value="1"/>
</dbReference>
<proteinExistence type="predicted"/>
<dbReference type="SUPFAM" id="SSF49870">
    <property type="entry name" value="Osmotin, thaumatin-like protein"/>
    <property type="match status" value="1"/>
</dbReference>
<accession>S8FMC7</accession>
<feature type="chain" id="PRO_5004551569" evidence="2">
    <location>
        <begin position="19"/>
        <end position="172"/>
    </location>
</feature>
<dbReference type="Gene3D" id="2.60.110.10">
    <property type="entry name" value="Thaumatin"/>
    <property type="match status" value="1"/>
</dbReference>
<reference evidence="3 4" key="1">
    <citation type="journal article" date="2012" name="Science">
        <title>The Paleozoic origin of enzymatic lignin decomposition reconstructed from 31 fungal genomes.</title>
        <authorList>
            <person name="Floudas D."/>
            <person name="Binder M."/>
            <person name="Riley R."/>
            <person name="Barry K."/>
            <person name="Blanchette R.A."/>
            <person name="Henrissat B."/>
            <person name="Martinez A.T."/>
            <person name="Otillar R."/>
            <person name="Spatafora J.W."/>
            <person name="Yadav J.S."/>
            <person name="Aerts A."/>
            <person name="Benoit I."/>
            <person name="Boyd A."/>
            <person name="Carlson A."/>
            <person name="Copeland A."/>
            <person name="Coutinho P.M."/>
            <person name="de Vries R.P."/>
            <person name="Ferreira P."/>
            <person name="Findley K."/>
            <person name="Foster B."/>
            <person name="Gaskell J."/>
            <person name="Glotzer D."/>
            <person name="Gorecki P."/>
            <person name="Heitman J."/>
            <person name="Hesse C."/>
            <person name="Hori C."/>
            <person name="Igarashi K."/>
            <person name="Jurgens J.A."/>
            <person name="Kallen N."/>
            <person name="Kersten P."/>
            <person name="Kohler A."/>
            <person name="Kuees U."/>
            <person name="Kumar T.K.A."/>
            <person name="Kuo A."/>
            <person name="LaButti K."/>
            <person name="Larrondo L.F."/>
            <person name="Lindquist E."/>
            <person name="Ling A."/>
            <person name="Lombard V."/>
            <person name="Lucas S."/>
            <person name="Lundell T."/>
            <person name="Martin R."/>
            <person name="McLaughlin D.J."/>
            <person name="Morgenstern I."/>
            <person name="Morin E."/>
            <person name="Murat C."/>
            <person name="Nagy L.G."/>
            <person name="Nolan M."/>
            <person name="Ohm R.A."/>
            <person name="Patyshakuliyeva A."/>
            <person name="Rokas A."/>
            <person name="Ruiz-Duenas F.J."/>
            <person name="Sabat G."/>
            <person name="Salamov A."/>
            <person name="Samejima M."/>
            <person name="Schmutz J."/>
            <person name="Slot J.C."/>
            <person name="St John F."/>
            <person name="Stenlid J."/>
            <person name="Sun H."/>
            <person name="Sun S."/>
            <person name="Syed K."/>
            <person name="Tsang A."/>
            <person name="Wiebenga A."/>
            <person name="Young D."/>
            <person name="Pisabarro A."/>
            <person name="Eastwood D.C."/>
            <person name="Martin F."/>
            <person name="Cullen D."/>
            <person name="Grigoriev I.V."/>
            <person name="Hibbett D.S."/>
        </authorList>
    </citation>
    <scope>NUCLEOTIDE SEQUENCE</scope>
    <source>
        <strain evidence="4">FP-58527</strain>
    </source>
</reference>
<dbReference type="OrthoDB" id="5861241at2759"/>